<proteinExistence type="predicted"/>
<accession>A0A368H3U2</accession>
<comment type="caution">
    <text evidence="1">The sequence shown here is derived from an EMBL/GenBank/DDBJ whole genome shotgun (WGS) entry which is preliminary data.</text>
</comment>
<dbReference type="Proteomes" id="UP000252519">
    <property type="component" value="Unassembled WGS sequence"/>
</dbReference>
<evidence type="ECO:0000313" key="2">
    <source>
        <dbReference type="Proteomes" id="UP000252519"/>
    </source>
</evidence>
<keyword evidence="2" id="KW-1185">Reference proteome</keyword>
<name>A0A368H3U2_ANCCA</name>
<evidence type="ECO:0000313" key="1">
    <source>
        <dbReference type="EMBL" id="RCN51256.1"/>
    </source>
</evidence>
<organism evidence="1 2">
    <name type="scientific">Ancylostoma caninum</name>
    <name type="common">Dog hookworm</name>
    <dbReference type="NCBI Taxonomy" id="29170"/>
    <lineage>
        <taxon>Eukaryota</taxon>
        <taxon>Metazoa</taxon>
        <taxon>Ecdysozoa</taxon>
        <taxon>Nematoda</taxon>
        <taxon>Chromadorea</taxon>
        <taxon>Rhabditida</taxon>
        <taxon>Rhabditina</taxon>
        <taxon>Rhabditomorpha</taxon>
        <taxon>Strongyloidea</taxon>
        <taxon>Ancylostomatidae</taxon>
        <taxon>Ancylostomatinae</taxon>
        <taxon>Ancylostoma</taxon>
    </lineage>
</organism>
<dbReference type="EMBL" id="JOJR01000015">
    <property type="protein sequence ID" value="RCN51256.1"/>
    <property type="molecule type" value="Genomic_DNA"/>
</dbReference>
<protein>
    <submittedName>
        <fullName evidence="1">Uncharacterized protein</fullName>
    </submittedName>
</protein>
<dbReference type="AlphaFoldDB" id="A0A368H3U2"/>
<sequence>MNAHDRTKMGHAYYGGKNFKIPYLCSREASIFDENEEKDNEFLQEIGYDIEVVTMKDGKKRGYIFLHIMLPVEATEFEANFTTLHRACDAVDGYVATREDFDSETSYKEILKKVVAKFLK</sequence>
<reference evidence="1 2" key="1">
    <citation type="submission" date="2014-10" db="EMBL/GenBank/DDBJ databases">
        <title>Draft genome of the hookworm Ancylostoma caninum.</title>
        <authorList>
            <person name="Mitreva M."/>
        </authorList>
    </citation>
    <scope>NUCLEOTIDE SEQUENCE [LARGE SCALE GENOMIC DNA]</scope>
    <source>
        <strain evidence="1 2">Baltimore</strain>
    </source>
</reference>
<dbReference type="OrthoDB" id="5900338at2759"/>
<gene>
    <name evidence="1" type="ORF">ANCCAN_02617</name>
</gene>